<evidence type="ECO:0000256" key="3">
    <source>
        <dbReference type="ARBA" id="ARBA00022840"/>
    </source>
</evidence>
<dbReference type="NCBIfam" id="TIGR00904">
    <property type="entry name" value="mreB"/>
    <property type="match status" value="1"/>
</dbReference>
<keyword evidence="1 6" id="KW-0963">Cytoplasm</keyword>
<dbReference type="Proteomes" id="UP001500280">
    <property type="component" value="Unassembled WGS sequence"/>
</dbReference>
<proteinExistence type="inferred from homology"/>
<dbReference type="SUPFAM" id="SSF53067">
    <property type="entry name" value="Actin-like ATPase domain"/>
    <property type="match status" value="2"/>
</dbReference>
<keyword evidence="3 6" id="KW-0067">ATP-binding</keyword>
<keyword evidence="8" id="KW-1185">Reference proteome</keyword>
<organism evidence="7 8">
    <name type="scientific">Kribbella yunnanensis</name>
    <dbReference type="NCBI Taxonomy" id="190194"/>
    <lineage>
        <taxon>Bacteria</taxon>
        <taxon>Bacillati</taxon>
        <taxon>Actinomycetota</taxon>
        <taxon>Actinomycetes</taxon>
        <taxon>Propionibacteriales</taxon>
        <taxon>Kribbellaceae</taxon>
        <taxon>Kribbella</taxon>
    </lineage>
</organism>
<comment type="subcellular location">
    <subcellularLocation>
        <location evidence="6">Cytoplasm</location>
    </subcellularLocation>
    <text evidence="6">Membrane-associated.</text>
</comment>
<reference evidence="8" key="1">
    <citation type="journal article" date="2019" name="Int. J. Syst. Evol. Microbiol.">
        <title>The Global Catalogue of Microorganisms (GCM) 10K type strain sequencing project: providing services to taxonomists for standard genome sequencing and annotation.</title>
        <authorList>
            <consortium name="The Broad Institute Genomics Platform"/>
            <consortium name="The Broad Institute Genome Sequencing Center for Infectious Disease"/>
            <person name="Wu L."/>
            <person name="Ma J."/>
        </authorList>
    </citation>
    <scope>NUCLEOTIDE SEQUENCE [LARGE SCALE GENOMIC DNA]</scope>
    <source>
        <strain evidence="8">JCM 14307</strain>
    </source>
</reference>
<comment type="similarity">
    <text evidence="5 6">Belongs to the FtsA/MreB family.</text>
</comment>
<dbReference type="InterPro" id="IPR043129">
    <property type="entry name" value="ATPase_NBD"/>
</dbReference>
<keyword evidence="4 6" id="KW-0133">Cell shape</keyword>
<comment type="subunit">
    <text evidence="6">Forms polymers.</text>
</comment>
<dbReference type="HAMAP" id="MF_02207">
    <property type="entry name" value="MreB"/>
    <property type="match status" value="1"/>
</dbReference>
<dbReference type="CDD" id="cd10225">
    <property type="entry name" value="ASKHA_NBD_MreB-like"/>
    <property type="match status" value="1"/>
</dbReference>
<dbReference type="InterPro" id="IPR056546">
    <property type="entry name" value="MreB_MamK-like"/>
</dbReference>
<dbReference type="InterPro" id="IPR004753">
    <property type="entry name" value="MreB"/>
</dbReference>
<sequence length="347" mass="37092">MEGPGMANSMLGRDMAVDLGTANTLVYVRGRGVVLNEPSVVATRTDEPREAVAFGHEAKKMIGRTPGNITAIRPLKDGVIADFDAAEQMLRYFIQRVHRRRYFAKPRIVVCVPSGITAVEQRAVRDAGYMAGARKVYIIEEPMAAALGSNLEVRDATGNMVVDIGGGTTEVAVISFGGIVTSQSIRVAGDAIDKAVVNYCKKEYSLLLGEATSEQIKMTIGSAFPTTDGPDSEIRGRDMISGLPRTVKVSSANIRQAIEEPITAIVDAVKATLDKTPPELAGDIVDRGIVLTGGGALLKGMDERLRHETGIPIHVADNPLDAVVLGAGKCVDNIETLNRILVTDNRR</sequence>
<evidence type="ECO:0000256" key="6">
    <source>
        <dbReference type="HAMAP-Rule" id="MF_02207"/>
    </source>
</evidence>
<accession>A0ABP4SWD2</accession>
<gene>
    <name evidence="6" type="primary">mreB</name>
    <name evidence="7" type="ORF">GCM10009745_21590</name>
</gene>
<evidence type="ECO:0000256" key="1">
    <source>
        <dbReference type="ARBA" id="ARBA00022490"/>
    </source>
</evidence>
<evidence type="ECO:0000313" key="7">
    <source>
        <dbReference type="EMBL" id="GAA1677789.1"/>
    </source>
</evidence>
<dbReference type="PANTHER" id="PTHR42749">
    <property type="entry name" value="CELL SHAPE-DETERMINING PROTEIN MREB"/>
    <property type="match status" value="1"/>
</dbReference>
<feature type="binding site" evidence="6">
    <location>
        <begin position="21"/>
        <end position="23"/>
    </location>
    <ligand>
        <name>ATP</name>
        <dbReference type="ChEBI" id="CHEBI:30616"/>
    </ligand>
</feature>
<evidence type="ECO:0000256" key="2">
    <source>
        <dbReference type="ARBA" id="ARBA00022741"/>
    </source>
</evidence>
<comment type="function">
    <text evidence="6">Forms membrane-associated dynamic filaments that are essential for cell shape determination. Acts by regulating cell wall synthesis and cell elongation, and thus cell shape. A feedback loop between cell geometry and MreB localization may maintain elongated cell shape by targeting cell wall growth to regions of negative cell wall curvature.</text>
</comment>
<comment type="caution">
    <text evidence="7">The sequence shown here is derived from an EMBL/GenBank/DDBJ whole genome shotgun (WGS) entry which is preliminary data.</text>
</comment>
<feature type="binding site" evidence="6">
    <location>
        <begin position="166"/>
        <end position="168"/>
    </location>
    <ligand>
        <name>ATP</name>
        <dbReference type="ChEBI" id="CHEBI:30616"/>
    </ligand>
</feature>
<feature type="binding site" evidence="6">
    <location>
        <begin position="214"/>
        <end position="217"/>
    </location>
    <ligand>
        <name>ATP</name>
        <dbReference type="ChEBI" id="CHEBI:30616"/>
    </ligand>
</feature>
<protein>
    <recommendedName>
        <fullName evidence="6">Cell shape-determining protein MreB</fullName>
    </recommendedName>
</protein>
<dbReference type="Pfam" id="PF06723">
    <property type="entry name" value="MreB_Mbl"/>
    <property type="match status" value="1"/>
</dbReference>
<dbReference type="NCBIfam" id="NF010539">
    <property type="entry name" value="PRK13927.1"/>
    <property type="match status" value="1"/>
</dbReference>
<evidence type="ECO:0000256" key="4">
    <source>
        <dbReference type="ARBA" id="ARBA00022960"/>
    </source>
</evidence>
<feature type="binding site" evidence="6">
    <location>
        <begin position="294"/>
        <end position="297"/>
    </location>
    <ligand>
        <name>ATP</name>
        <dbReference type="ChEBI" id="CHEBI:30616"/>
    </ligand>
</feature>
<evidence type="ECO:0000256" key="5">
    <source>
        <dbReference type="ARBA" id="ARBA00023458"/>
    </source>
</evidence>
<dbReference type="EMBL" id="BAAANF010000007">
    <property type="protein sequence ID" value="GAA1677789.1"/>
    <property type="molecule type" value="Genomic_DNA"/>
</dbReference>
<dbReference type="PRINTS" id="PR01652">
    <property type="entry name" value="SHAPEPROTEIN"/>
</dbReference>
<dbReference type="Gene3D" id="3.30.420.40">
    <property type="match status" value="3"/>
</dbReference>
<evidence type="ECO:0000313" key="8">
    <source>
        <dbReference type="Proteomes" id="UP001500280"/>
    </source>
</evidence>
<dbReference type="PANTHER" id="PTHR42749:SF1">
    <property type="entry name" value="CELL SHAPE-DETERMINING PROTEIN MREB"/>
    <property type="match status" value="1"/>
</dbReference>
<name>A0ABP4SWD2_9ACTN</name>
<keyword evidence="2 6" id="KW-0547">Nucleotide-binding</keyword>